<gene>
    <name evidence="5" type="ORF">GCM10008938_22340</name>
</gene>
<dbReference type="InterPro" id="IPR012902">
    <property type="entry name" value="N_methyl_site"/>
</dbReference>
<keyword evidence="4" id="KW-0998">Cell outer membrane</keyword>
<comment type="caution">
    <text evidence="5">The sequence shown here is derived from an EMBL/GenBank/DDBJ whole genome shotgun (WGS) entry which is preliminary data.</text>
</comment>
<protein>
    <recommendedName>
        <fullName evidence="7">Prepilin-type N-terminal cleavage/methylation domain-containing protein</fullName>
    </recommendedName>
</protein>
<dbReference type="SUPFAM" id="SSF54523">
    <property type="entry name" value="Pili subunits"/>
    <property type="match status" value="1"/>
</dbReference>
<keyword evidence="3" id="KW-0574">Periplasm</keyword>
<evidence type="ECO:0000313" key="6">
    <source>
        <dbReference type="Proteomes" id="UP000632222"/>
    </source>
</evidence>
<keyword evidence="6" id="KW-1185">Reference proteome</keyword>
<organism evidence="5 6">
    <name type="scientific">Deinococcus roseus</name>
    <dbReference type="NCBI Taxonomy" id="392414"/>
    <lineage>
        <taxon>Bacteria</taxon>
        <taxon>Thermotogati</taxon>
        <taxon>Deinococcota</taxon>
        <taxon>Deinococci</taxon>
        <taxon>Deinococcales</taxon>
        <taxon>Deinococcaceae</taxon>
        <taxon>Deinococcus</taxon>
    </lineage>
</organism>
<comment type="subcellular location">
    <subcellularLocation>
        <location evidence="1">Cell outer membrane</location>
        <topology evidence="1">Single-pass membrane protein</topology>
    </subcellularLocation>
    <subcellularLocation>
        <location evidence="2">Periplasm</location>
    </subcellularLocation>
</comment>
<accession>A0ABQ2CZE3</accession>
<name>A0ABQ2CZE3_9DEIO</name>
<dbReference type="InterPro" id="IPR045584">
    <property type="entry name" value="Pilin-like"/>
</dbReference>
<evidence type="ECO:0000256" key="4">
    <source>
        <dbReference type="ARBA" id="ARBA00023237"/>
    </source>
</evidence>
<keyword evidence="4" id="KW-0472">Membrane</keyword>
<dbReference type="RefSeq" id="WP_189002773.1">
    <property type="nucleotide sequence ID" value="NZ_BMOD01000007.1"/>
</dbReference>
<evidence type="ECO:0000256" key="1">
    <source>
        <dbReference type="ARBA" id="ARBA00004203"/>
    </source>
</evidence>
<dbReference type="PROSITE" id="PS00409">
    <property type="entry name" value="PROKAR_NTER_METHYL"/>
    <property type="match status" value="1"/>
</dbReference>
<evidence type="ECO:0000313" key="5">
    <source>
        <dbReference type="EMBL" id="GGJ35748.1"/>
    </source>
</evidence>
<dbReference type="Proteomes" id="UP000632222">
    <property type="component" value="Unassembled WGS sequence"/>
</dbReference>
<evidence type="ECO:0008006" key="7">
    <source>
        <dbReference type="Google" id="ProtNLM"/>
    </source>
</evidence>
<evidence type="ECO:0000256" key="2">
    <source>
        <dbReference type="ARBA" id="ARBA00004418"/>
    </source>
</evidence>
<proteinExistence type="predicted"/>
<sequence>MKTFTSSGFTLLEMLVVLAVLGLLVALGLSPYRYFVNTAKVNQAAEQFARDVENQRFNVKKTNTARTITINTSTNSYTLGTSTTTLPSGTKIALGTNATSTITFYPPFGTTISPVGVASPNIRSYTISLSSNSSYSRTVNVVGLIGKVVVK</sequence>
<dbReference type="EMBL" id="BMOD01000007">
    <property type="protein sequence ID" value="GGJ35748.1"/>
    <property type="molecule type" value="Genomic_DNA"/>
</dbReference>
<dbReference type="Pfam" id="PF07963">
    <property type="entry name" value="N_methyl"/>
    <property type="match status" value="1"/>
</dbReference>
<reference evidence="6" key="1">
    <citation type="journal article" date="2019" name="Int. J. Syst. Evol. Microbiol.">
        <title>The Global Catalogue of Microorganisms (GCM) 10K type strain sequencing project: providing services to taxonomists for standard genome sequencing and annotation.</title>
        <authorList>
            <consortium name="The Broad Institute Genomics Platform"/>
            <consortium name="The Broad Institute Genome Sequencing Center for Infectious Disease"/>
            <person name="Wu L."/>
            <person name="Ma J."/>
        </authorList>
    </citation>
    <scope>NUCLEOTIDE SEQUENCE [LARGE SCALE GENOMIC DNA]</scope>
    <source>
        <strain evidence="6">JCM 14370</strain>
    </source>
</reference>
<dbReference type="Gene3D" id="3.30.700.10">
    <property type="entry name" value="Glycoprotein, Type 4 Pilin"/>
    <property type="match status" value="1"/>
</dbReference>
<evidence type="ECO:0000256" key="3">
    <source>
        <dbReference type="ARBA" id="ARBA00022764"/>
    </source>
</evidence>
<dbReference type="NCBIfam" id="TIGR02532">
    <property type="entry name" value="IV_pilin_GFxxxE"/>
    <property type="match status" value="1"/>
</dbReference>